<accession>A0A1B6CHT9</accession>
<protein>
    <submittedName>
        <fullName evidence="2">Uncharacterized protein</fullName>
    </submittedName>
</protein>
<reference evidence="2" key="1">
    <citation type="submission" date="2015-12" db="EMBL/GenBank/DDBJ databases">
        <title>De novo transcriptome assembly of four potential Pierce s Disease insect vectors from Arizona vineyards.</title>
        <authorList>
            <person name="Tassone E.E."/>
        </authorList>
    </citation>
    <scope>NUCLEOTIDE SEQUENCE</scope>
</reference>
<organism evidence="2">
    <name type="scientific">Clastoptera arizonana</name>
    <name type="common">Arizona spittle bug</name>
    <dbReference type="NCBI Taxonomy" id="38151"/>
    <lineage>
        <taxon>Eukaryota</taxon>
        <taxon>Metazoa</taxon>
        <taxon>Ecdysozoa</taxon>
        <taxon>Arthropoda</taxon>
        <taxon>Hexapoda</taxon>
        <taxon>Insecta</taxon>
        <taxon>Pterygota</taxon>
        <taxon>Neoptera</taxon>
        <taxon>Paraneoptera</taxon>
        <taxon>Hemiptera</taxon>
        <taxon>Auchenorrhyncha</taxon>
        <taxon>Cercopoidea</taxon>
        <taxon>Clastopteridae</taxon>
        <taxon>Clastoptera</taxon>
    </lineage>
</organism>
<evidence type="ECO:0000256" key="1">
    <source>
        <dbReference type="SAM" id="Phobius"/>
    </source>
</evidence>
<feature type="transmembrane region" description="Helical" evidence="1">
    <location>
        <begin position="6"/>
        <end position="32"/>
    </location>
</feature>
<gene>
    <name evidence="2" type="ORF">g.20896</name>
</gene>
<dbReference type="EMBL" id="GEDC01024337">
    <property type="protein sequence ID" value="JAS12961.1"/>
    <property type="molecule type" value="Transcribed_RNA"/>
</dbReference>
<keyword evidence="1" id="KW-0812">Transmembrane</keyword>
<evidence type="ECO:0000313" key="2">
    <source>
        <dbReference type="EMBL" id="JAS12961.1"/>
    </source>
</evidence>
<keyword evidence="1" id="KW-1133">Transmembrane helix</keyword>
<sequence length="135" mass="15502">MVWLRYIIFLMLLMSGYIALSATSAAATYNIFDTERQWSPSQGDEEEVDSSWEQIPWVRQTRGSELYNDLSADKRALSMLSRWKSFNRAFNTDSGRPGRSSSLMTALMPQVDFVSAETRGLSRPVGQPLRWGRRR</sequence>
<dbReference type="AlphaFoldDB" id="A0A1B6CHT9"/>
<keyword evidence="1" id="KW-0472">Membrane</keyword>
<proteinExistence type="predicted"/>
<name>A0A1B6CHT9_9HEMI</name>